<evidence type="ECO:0008006" key="3">
    <source>
        <dbReference type="Google" id="ProtNLM"/>
    </source>
</evidence>
<sequence>MGFPLNYSKLTSFIKKKNILEQEKRKRNGKVLLLKSHHRFFFLRKSNFRKKRELADDIITPHISEMPSTVNKELTTSWFFSFIQSITNNMPNLPSDHINEIVEVDFPTELGVSTFYQLLGQMTLLGSTIFHKCTIVRLLSFAEWNRKYSFADNKSILISLSDSEQFDIKEVEPAEALDELFKEQFIDDNGICDDDIEQKDDEPTSYSSTTTSFYYSPTLSGSSSSSQITQQHKKPVTLEIVVQLQYLSPQSELFSKMVHYFSTTIFLRPISYGRYVTRMTIPIPSISTIEPILTWLYNHDDKAWMDTITSRNFEQVCQNVIFLGLGDEAFSVLERVFQKLMTEE</sequence>
<keyword evidence="2" id="KW-1185">Reference proteome</keyword>
<dbReference type="AlphaFoldDB" id="A0A2I1G994"/>
<accession>A0A2I1G994</accession>
<evidence type="ECO:0000313" key="1">
    <source>
        <dbReference type="EMBL" id="PKY43198.1"/>
    </source>
</evidence>
<dbReference type="VEuPathDB" id="FungiDB:FUN_013253"/>
<gene>
    <name evidence="1" type="ORF">RhiirA4_540935</name>
</gene>
<comment type="caution">
    <text evidence="1">The sequence shown here is derived from an EMBL/GenBank/DDBJ whole genome shotgun (WGS) entry which is preliminary data.</text>
</comment>
<reference evidence="1 2" key="1">
    <citation type="submission" date="2015-10" db="EMBL/GenBank/DDBJ databases">
        <title>Genome analyses suggest a sexual origin of heterokaryosis in a supposedly ancient asexual fungus.</title>
        <authorList>
            <person name="Ropars J."/>
            <person name="Sedzielewska K."/>
            <person name="Noel J."/>
            <person name="Charron P."/>
            <person name="Farinelli L."/>
            <person name="Marton T."/>
            <person name="Kruger M."/>
            <person name="Pelin A."/>
            <person name="Brachmann A."/>
            <person name="Corradi N."/>
        </authorList>
    </citation>
    <scope>NUCLEOTIDE SEQUENCE [LARGE SCALE GENOMIC DNA]</scope>
    <source>
        <strain evidence="1 2">A4</strain>
    </source>
</reference>
<organism evidence="1 2">
    <name type="scientific">Rhizophagus irregularis</name>
    <dbReference type="NCBI Taxonomy" id="588596"/>
    <lineage>
        <taxon>Eukaryota</taxon>
        <taxon>Fungi</taxon>
        <taxon>Fungi incertae sedis</taxon>
        <taxon>Mucoromycota</taxon>
        <taxon>Glomeromycotina</taxon>
        <taxon>Glomeromycetes</taxon>
        <taxon>Glomerales</taxon>
        <taxon>Glomeraceae</taxon>
        <taxon>Rhizophagus</taxon>
    </lineage>
</organism>
<dbReference type="EMBL" id="LLXI01000240">
    <property type="protein sequence ID" value="PKY43198.1"/>
    <property type="molecule type" value="Genomic_DNA"/>
</dbReference>
<dbReference type="OrthoDB" id="2436968at2759"/>
<proteinExistence type="predicted"/>
<dbReference type="Proteomes" id="UP000234323">
    <property type="component" value="Unassembled WGS sequence"/>
</dbReference>
<dbReference type="VEuPathDB" id="FungiDB:RhiirFUN_020218"/>
<dbReference type="VEuPathDB" id="FungiDB:RhiirA1_452055"/>
<evidence type="ECO:0000313" key="2">
    <source>
        <dbReference type="Proteomes" id="UP000234323"/>
    </source>
</evidence>
<protein>
    <recommendedName>
        <fullName evidence="3">BTB domain-containing protein</fullName>
    </recommendedName>
</protein>
<name>A0A2I1G994_9GLOM</name>